<dbReference type="Proteomes" id="UP000190951">
    <property type="component" value="Chromosome"/>
</dbReference>
<dbReference type="KEGG" id="crw:CROST_028540"/>
<dbReference type="RefSeq" id="WP_077832040.1">
    <property type="nucleotide sequence ID" value="NZ_CP096983.1"/>
</dbReference>
<keyword evidence="2" id="KW-1185">Reference proteome</keyword>
<gene>
    <name evidence="1" type="ORF">CROST_028540</name>
</gene>
<protein>
    <submittedName>
        <fullName evidence="1">Uncharacterized protein</fullName>
    </submittedName>
</protein>
<dbReference type="AlphaFoldDB" id="A0A1S8MI04"/>
<reference evidence="1 2" key="1">
    <citation type="submission" date="2022-04" db="EMBL/GenBank/DDBJ databases">
        <title>Genome sequence of C. roseum typestrain.</title>
        <authorList>
            <person name="Poehlein A."/>
            <person name="Schoch T."/>
            <person name="Duerre P."/>
            <person name="Daniel R."/>
        </authorList>
    </citation>
    <scope>NUCLEOTIDE SEQUENCE [LARGE SCALE GENOMIC DNA]</scope>
    <source>
        <strain evidence="1 2">DSM 7320</strain>
    </source>
</reference>
<accession>A0A1S8MI04</accession>
<evidence type="ECO:0000313" key="1">
    <source>
        <dbReference type="EMBL" id="URZ12137.1"/>
    </source>
</evidence>
<proteinExistence type="predicted"/>
<dbReference type="EMBL" id="CP096983">
    <property type="protein sequence ID" value="URZ12137.1"/>
    <property type="molecule type" value="Genomic_DNA"/>
</dbReference>
<evidence type="ECO:0000313" key="2">
    <source>
        <dbReference type="Proteomes" id="UP000190951"/>
    </source>
</evidence>
<name>A0A1S8MI04_9CLOT</name>
<organism evidence="1 2">
    <name type="scientific">Clostridium felsineum</name>
    <dbReference type="NCBI Taxonomy" id="36839"/>
    <lineage>
        <taxon>Bacteria</taxon>
        <taxon>Bacillati</taxon>
        <taxon>Bacillota</taxon>
        <taxon>Clostridia</taxon>
        <taxon>Eubacteriales</taxon>
        <taxon>Clostridiaceae</taxon>
        <taxon>Clostridium</taxon>
    </lineage>
</organism>
<sequence>MRIKCINNSNKLPNITINKVYTVYEGEFTISVGEKQYYMFKIEDDYGSVIPYDTKYFEIISNENTNYIEKNISDDTYKFTHKFISYDKFWSMLYDEAGSSIEDFWNAKKDIYMSEMGKQEMHQIIKGDKEDERDFVLKMLLETNEDCFIEEVIRLGQKQLDEWTLNKNMETEFLYLSHFKSECVNEFFIEYLAETEKGNEKLDRIVYEYFNK</sequence>
<dbReference type="STRING" id="84029.CROST_19660"/>